<evidence type="ECO:0000313" key="3">
    <source>
        <dbReference type="Proteomes" id="UP000775213"/>
    </source>
</evidence>
<accession>A0AAV7GIL3</accession>
<evidence type="ECO:0000256" key="1">
    <source>
        <dbReference type="SAM" id="MobiDB-lite"/>
    </source>
</evidence>
<gene>
    <name evidence="2" type="ORF">IEQ34_015374</name>
</gene>
<name>A0AAV7GIL3_DENCH</name>
<evidence type="ECO:0000313" key="2">
    <source>
        <dbReference type="EMBL" id="KAH0455342.1"/>
    </source>
</evidence>
<protein>
    <submittedName>
        <fullName evidence="2">Uncharacterized protein</fullName>
    </submittedName>
</protein>
<dbReference type="AlphaFoldDB" id="A0AAV7GIL3"/>
<sequence>MCNGCLEEDNINPNNQDEMIDASIEIDVDGNNVDPVVNDDARPSVPGHSPSVGNSFHTESINKNV</sequence>
<feature type="compositionally biased region" description="Polar residues" evidence="1">
    <location>
        <begin position="51"/>
        <end position="65"/>
    </location>
</feature>
<reference evidence="2 3" key="1">
    <citation type="journal article" date="2021" name="Hortic Res">
        <title>Chromosome-scale assembly of the Dendrobium chrysotoxum genome enhances the understanding of orchid evolution.</title>
        <authorList>
            <person name="Zhang Y."/>
            <person name="Zhang G.Q."/>
            <person name="Zhang D."/>
            <person name="Liu X.D."/>
            <person name="Xu X.Y."/>
            <person name="Sun W.H."/>
            <person name="Yu X."/>
            <person name="Zhu X."/>
            <person name="Wang Z.W."/>
            <person name="Zhao X."/>
            <person name="Zhong W.Y."/>
            <person name="Chen H."/>
            <person name="Yin W.L."/>
            <person name="Huang T."/>
            <person name="Niu S.C."/>
            <person name="Liu Z.J."/>
        </authorList>
    </citation>
    <scope>NUCLEOTIDE SEQUENCE [LARGE SCALE GENOMIC DNA]</scope>
    <source>
        <strain evidence="2">Lindl</strain>
    </source>
</reference>
<comment type="caution">
    <text evidence="2">The sequence shown here is derived from an EMBL/GenBank/DDBJ whole genome shotgun (WGS) entry which is preliminary data.</text>
</comment>
<organism evidence="2 3">
    <name type="scientific">Dendrobium chrysotoxum</name>
    <name type="common">Orchid</name>
    <dbReference type="NCBI Taxonomy" id="161865"/>
    <lineage>
        <taxon>Eukaryota</taxon>
        <taxon>Viridiplantae</taxon>
        <taxon>Streptophyta</taxon>
        <taxon>Embryophyta</taxon>
        <taxon>Tracheophyta</taxon>
        <taxon>Spermatophyta</taxon>
        <taxon>Magnoliopsida</taxon>
        <taxon>Liliopsida</taxon>
        <taxon>Asparagales</taxon>
        <taxon>Orchidaceae</taxon>
        <taxon>Epidendroideae</taxon>
        <taxon>Malaxideae</taxon>
        <taxon>Dendrobiinae</taxon>
        <taxon>Dendrobium</taxon>
    </lineage>
</organism>
<dbReference type="EMBL" id="JAGFBR010000014">
    <property type="protein sequence ID" value="KAH0455342.1"/>
    <property type="molecule type" value="Genomic_DNA"/>
</dbReference>
<keyword evidence="3" id="KW-1185">Reference proteome</keyword>
<proteinExistence type="predicted"/>
<feature type="region of interest" description="Disordered" evidence="1">
    <location>
        <begin position="30"/>
        <end position="65"/>
    </location>
</feature>
<dbReference type="Proteomes" id="UP000775213">
    <property type="component" value="Unassembled WGS sequence"/>
</dbReference>